<feature type="domain" description="Cupin type-1" evidence="7">
    <location>
        <begin position="18"/>
        <end position="158"/>
    </location>
</feature>
<keyword evidence="2" id="KW-0732">Signal</keyword>
<evidence type="ECO:0000313" key="9">
    <source>
        <dbReference type="Proteomes" id="UP001345219"/>
    </source>
</evidence>
<dbReference type="GO" id="GO:0045735">
    <property type="term" value="F:nutrient reservoir activity"/>
    <property type="evidence" value="ECO:0007669"/>
    <property type="project" value="UniProtKB-KW"/>
</dbReference>
<dbReference type="AlphaFoldDB" id="A0AAN7H0K2"/>
<keyword evidence="3" id="KW-0758">Storage protein</keyword>
<evidence type="ECO:0000256" key="1">
    <source>
        <dbReference type="ARBA" id="ARBA00007178"/>
    </source>
</evidence>
<dbReference type="GO" id="GO:0010431">
    <property type="term" value="P:seed maturation"/>
    <property type="evidence" value="ECO:0007669"/>
    <property type="project" value="UniProtKB-ARBA"/>
</dbReference>
<keyword evidence="5" id="KW-1015">Disulfide bond</keyword>
<organism evidence="8 9">
    <name type="scientific">Trapa incisa</name>
    <dbReference type="NCBI Taxonomy" id="236973"/>
    <lineage>
        <taxon>Eukaryota</taxon>
        <taxon>Viridiplantae</taxon>
        <taxon>Streptophyta</taxon>
        <taxon>Embryophyta</taxon>
        <taxon>Tracheophyta</taxon>
        <taxon>Spermatophyta</taxon>
        <taxon>Magnoliopsida</taxon>
        <taxon>eudicotyledons</taxon>
        <taxon>Gunneridae</taxon>
        <taxon>Pentapetalae</taxon>
        <taxon>rosids</taxon>
        <taxon>malvids</taxon>
        <taxon>Myrtales</taxon>
        <taxon>Lythraceae</taxon>
        <taxon>Trapa</taxon>
    </lineage>
</organism>
<dbReference type="Pfam" id="PF00190">
    <property type="entry name" value="Cupin_1"/>
    <property type="match status" value="1"/>
</dbReference>
<evidence type="ECO:0000256" key="5">
    <source>
        <dbReference type="ARBA" id="ARBA00023157"/>
    </source>
</evidence>
<dbReference type="InterPro" id="IPR006044">
    <property type="entry name" value="11S_seedstore_pln"/>
</dbReference>
<keyword evidence="4" id="KW-0708">Seed storage protein</keyword>
<comment type="caution">
    <text evidence="8">The sequence shown here is derived from an EMBL/GenBank/DDBJ whole genome shotgun (WGS) entry which is preliminary data.</text>
</comment>
<dbReference type="InterPro" id="IPR006045">
    <property type="entry name" value="Cupin_1"/>
</dbReference>
<gene>
    <name evidence="8" type="ORF">SAY87_015055</name>
</gene>
<dbReference type="Proteomes" id="UP001345219">
    <property type="component" value="Chromosome 12"/>
</dbReference>
<sequence>MGLRRPYAPSGLGEYRQSGAGGLPQPEGGRITTLNSFCLPILIFLRLSGEKDDATVVPSYYMNSHAVIYVLRGNARIQIADDNGQSVFDVKLQDNQVLVVPQNFVVIKKAGSEGFEWVAFRTSDNMMKNNLVGRLSVIRGLPEDVLVNSYGISRDDARKLKYNREELIVFSPTSRSTRALRRDDAANYDNFRHPILIIYYLSL</sequence>
<dbReference type="Gene3D" id="2.60.120.10">
    <property type="entry name" value="Jelly Rolls"/>
    <property type="match status" value="1"/>
</dbReference>
<dbReference type="InterPro" id="IPR014710">
    <property type="entry name" value="RmlC-like_jellyroll"/>
</dbReference>
<comment type="similarity">
    <text evidence="1">Belongs to the 11S seed storage protein (globulins) family.</text>
</comment>
<dbReference type="CDD" id="cd02243">
    <property type="entry name" value="cupin_11S_legumin_C"/>
    <property type="match status" value="1"/>
</dbReference>
<accession>A0AAN7H0K2</accession>
<keyword evidence="9" id="KW-1185">Reference proteome</keyword>
<proteinExistence type="inferred from homology"/>
<feature type="region of interest" description="Disordered" evidence="6">
    <location>
        <begin position="1"/>
        <end position="24"/>
    </location>
</feature>
<reference evidence="8 9" key="1">
    <citation type="journal article" date="2023" name="Hortic Res">
        <title>Pangenome of water caltrop reveals structural variations and asymmetric subgenome divergence after allopolyploidization.</title>
        <authorList>
            <person name="Zhang X."/>
            <person name="Chen Y."/>
            <person name="Wang L."/>
            <person name="Yuan Y."/>
            <person name="Fang M."/>
            <person name="Shi L."/>
            <person name="Lu R."/>
            <person name="Comes H.P."/>
            <person name="Ma Y."/>
            <person name="Chen Y."/>
            <person name="Huang G."/>
            <person name="Zhou Y."/>
            <person name="Zheng Z."/>
            <person name="Qiu Y."/>
        </authorList>
    </citation>
    <scope>NUCLEOTIDE SEQUENCE [LARGE SCALE GENOMIC DNA]</scope>
    <source>
        <tissue evidence="8">Roots</tissue>
    </source>
</reference>
<evidence type="ECO:0000256" key="6">
    <source>
        <dbReference type="SAM" id="MobiDB-lite"/>
    </source>
</evidence>
<evidence type="ECO:0000256" key="3">
    <source>
        <dbReference type="ARBA" id="ARBA00022761"/>
    </source>
</evidence>
<dbReference type="PRINTS" id="PR00439">
    <property type="entry name" value="11SGLOBULIN"/>
</dbReference>
<dbReference type="EMBL" id="JAXIOK010000019">
    <property type="protein sequence ID" value="KAK4748469.1"/>
    <property type="molecule type" value="Genomic_DNA"/>
</dbReference>
<name>A0AAN7H0K2_9MYRT</name>
<dbReference type="SMART" id="SM00835">
    <property type="entry name" value="Cupin_1"/>
    <property type="match status" value="1"/>
</dbReference>
<dbReference type="InterPro" id="IPR050253">
    <property type="entry name" value="Seed_Storage-Functional"/>
</dbReference>
<dbReference type="SUPFAM" id="SSF51182">
    <property type="entry name" value="RmlC-like cupins"/>
    <property type="match status" value="1"/>
</dbReference>
<evidence type="ECO:0000259" key="7">
    <source>
        <dbReference type="SMART" id="SM00835"/>
    </source>
</evidence>
<dbReference type="PANTHER" id="PTHR31189:SF48">
    <property type="entry name" value="LEGUMIN B"/>
    <property type="match status" value="1"/>
</dbReference>
<evidence type="ECO:0000256" key="2">
    <source>
        <dbReference type="ARBA" id="ARBA00022729"/>
    </source>
</evidence>
<dbReference type="PANTHER" id="PTHR31189">
    <property type="entry name" value="OS03G0336100 PROTEIN-RELATED"/>
    <property type="match status" value="1"/>
</dbReference>
<evidence type="ECO:0000313" key="8">
    <source>
        <dbReference type="EMBL" id="KAK4748469.1"/>
    </source>
</evidence>
<dbReference type="InterPro" id="IPR011051">
    <property type="entry name" value="RmlC_Cupin_sf"/>
</dbReference>
<protein>
    <recommendedName>
        <fullName evidence="7">Cupin type-1 domain-containing protein</fullName>
    </recommendedName>
</protein>
<evidence type="ECO:0000256" key="4">
    <source>
        <dbReference type="ARBA" id="ARBA00023129"/>
    </source>
</evidence>